<dbReference type="eggNOG" id="ENOG502R527">
    <property type="taxonomic scope" value="Eukaryota"/>
</dbReference>
<proteinExistence type="predicted"/>
<dbReference type="OMA" id="WPETMAR"/>
<evidence type="ECO:0000313" key="3">
    <source>
        <dbReference type="Proteomes" id="UP000006038"/>
    </source>
</evidence>
<dbReference type="Proteomes" id="UP000006038">
    <property type="component" value="Chromosome 4"/>
</dbReference>
<protein>
    <submittedName>
        <fullName evidence="2">Uncharacterized protein</fullName>
    </submittedName>
</protein>
<dbReference type="AlphaFoldDB" id="J3LXM4"/>
<dbReference type="EnsemblPlants" id="OB04G18990.1">
    <property type="protein sequence ID" value="OB04G18990.1"/>
    <property type="gene ID" value="OB04G18990"/>
</dbReference>
<name>J3LXM4_ORYBR</name>
<feature type="region of interest" description="Disordered" evidence="1">
    <location>
        <begin position="75"/>
        <end position="104"/>
    </location>
</feature>
<reference evidence="2" key="1">
    <citation type="journal article" date="2013" name="Nat. Commun.">
        <title>Whole-genome sequencing of Oryza brachyantha reveals mechanisms underlying Oryza genome evolution.</title>
        <authorList>
            <person name="Chen J."/>
            <person name="Huang Q."/>
            <person name="Gao D."/>
            <person name="Wang J."/>
            <person name="Lang Y."/>
            <person name="Liu T."/>
            <person name="Li B."/>
            <person name="Bai Z."/>
            <person name="Luis Goicoechea J."/>
            <person name="Liang C."/>
            <person name="Chen C."/>
            <person name="Zhang W."/>
            <person name="Sun S."/>
            <person name="Liao Y."/>
            <person name="Zhang X."/>
            <person name="Yang L."/>
            <person name="Song C."/>
            <person name="Wang M."/>
            <person name="Shi J."/>
            <person name="Liu G."/>
            <person name="Liu J."/>
            <person name="Zhou H."/>
            <person name="Zhou W."/>
            <person name="Yu Q."/>
            <person name="An N."/>
            <person name="Chen Y."/>
            <person name="Cai Q."/>
            <person name="Wang B."/>
            <person name="Liu B."/>
            <person name="Min J."/>
            <person name="Huang Y."/>
            <person name="Wu H."/>
            <person name="Li Z."/>
            <person name="Zhang Y."/>
            <person name="Yin Y."/>
            <person name="Song W."/>
            <person name="Jiang J."/>
            <person name="Jackson S.A."/>
            <person name="Wing R.A."/>
            <person name="Wang J."/>
            <person name="Chen M."/>
        </authorList>
    </citation>
    <scope>NUCLEOTIDE SEQUENCE [LARGE SCALE GENOMIC DNA]</scope>
    <source>
        <strain evidence="2">cv. IRGC 101232</strain>
    </source>
</reference>
<dbReference type="PANTHER" id="PTHR34120">
    <property type="entry name" value="EXPRESSED PROTEIN"/>
    <property type="match status" value="1"/>
</dbReference>
<reference evidence="2" key="2">
    <citation type="submission" date="2013-04" db="UniProtKB">
        <authorList>
            <consortium name="EnsemblPlants"/>
        </authorList>
    </citation>
    <scope>IDENTIFICATION</scope>
</reference>
<accession>J3LXM4</accession>
<evidence type="ECO:0000313" key="2">
    <source>
        <dbReference type="EnsemblPlants" id="OB04G18990.1"/>
    </source>
</evidence>
<sequence>MPHLNLDSLFCGGGGEVGSRVVCETIALPGCSDDGGRGDANAHANDADAPAESRCVRVGDGAAWAELAGAVLERGRSTKGRSNPKAAAAASAKGKGGSRPSAEGRGLPIGKVVVVIGGLPAGKMVAQKRRSPCLGRGWCRPAAGSCRIFASEAVETDPGSPKVSCFGAVHSERRAATATAPALAPAVEDEERSSGCWASVAAALHHLCHPNNPPECELEASESKAIAPAPPSVTALSPPRPLAVKLGEVKRLASRRWPETMAGPVSA</sequence>
<organism evidence="2">
    <name type="scientific">Oryza brachyantha</name>
    <name type="common">malo sina</name>
    <dbReference type="NCBI Taxonomy" id="4533"/>
    <lineage>
        <taxon>Eukaryota</taxon>
        <taxon>Viridiplantae</taxon>
        <taxon>Streptophyta</taxon>
        <taxon>Embryophyta</taxon>
        <taxon>Tracheophyta</taxon>
        <taxon>Spermatophyta</taxon>
        <taxon>Magnoliopsida</taxon>
        <taxon>Liliopsida</taxon>
        <taxon>Poales</taxon>
        <taxon>Poaceae</taxon>
        <taxon>BOP clade</taxon>
        <taxon>Oryzoideae</taxon>
        <taxon>Oryzeae</taxon>
        <taxon>Oryzinae</taxon>
        <taxon>Oryza</taxon>
    </lineage>
</organism>
<dbReference type="PANTHER" id="PTHR34120:SF3">
    <property type="entry name" value="OS04G0412700 PROTEIN"/>
    <property type="match status" value="1"/>
</dbReference>
<evidence type="ECO:0000256" key="1">
    <source>
        <dbReference type="SAM" id="MobiDB-lite"/>
    </source>
</evidence>
<dbReference type="HOGENOM" id="CLU_1063051_0_0_1"/>
<dbReference type="Gramene" id="OB04G18990.1">
    <property type="protein sequence ID" value="OB04G18990.1"/>
    <property type="gene ID" value="OB04G18990"/>
</dbReference>
<feature type="compositionally biased region" description="Low complexity" evidence="1">
    <location>
        <begin position="80"/>
        <end position="101"/>
    </location>
</feature>
<keyword evidence="3" id="KW-1185">Reference proteome</keyword>